<reference evidence="2 3" key="1">
    <citation type="submission" date="2019-01" db="EMBL/GenBank/DDBJ databases">
        <title>Pseudolysobacter antarctica gen. nov., sp. nov., isolated from Fildes Peninsula, Antarctica.</title>
        <authorList>
            <person name="Wei Z."/>
            <person name="Peng F."/>
        </authorList>
    </citation>
    <scope>NUCLEOTIDE SEQUENCE [LARGE SCALE GENOMIC DNA]</scope>
    <source>
        <strain evidence="2 3">AQ6-296</strain>
    </source>
</reference>
<accession>A0A411HMB0</accession>
<evidence type="ECO:0000259" key="1">
    <source>
        <dbReference type="PROSITE" id="PS51841"/>
    </source>
</evidence>
<dbReference type="InterPro" id="IPR036415">
    <property type="entry name" value="Lamin_tail_dom_sf"/>
</dbReference>
<dbReference type="AlphaFoldDB" id="A0A411HMB0"/>
<protein>
    <recommendedName>
        <fullName evidence="1">LTD domain-containing protein</fullName>
    </recommendedName>
</protein>
<dbReference type="PANTHER" id="PTHR42834">
    <property type="entry name" value="ENDONUCLEASE/EXONUCLEASE/PHOSPHATASE FAMILY PROTEIN (AFU_ORTHOLOGUE AFUA_3G09210)"/>
    <property type="match status" value="1"/>
</dbReference>
<organism evidence="2 3">
    <name type="scientific">Pseudolysobacter antarcticus</name>
    <dbReference type="NCBI Taxonomy" id="2511995"/>
    <lineage>
        <taxon>Bacteria</taxon>
        <taxon>Pseudomonadati</taxon>
        <taxon>Pseudomonadota</taxon>
        <taxon>Gammaproteobacteria</taxon>
        <taxon>Lysobacterales</taxon>
        <taxon>Rhodanobacteraceae</taxon>
        <taxon>Pseudolysobacter</taxon>
    </lineage>
</organism>
<dbReference type="OrthoDB" id="9800417at2"/>
<evidence type="ECO:0000313" key="3">
    <source>
        <dbReference type="Proteomes" id="UP000291562"/>
    </source>
</evidence>
<dbReference type="Gene3D" id="3.60.10.10">
    <property type="entry name" value="Endonuclease/exonuclease/phosphatase"/>
    <property type="match status" value="1"/>
</dbReference>
<dbReference type="PROSITE" id="PS51841">
    <property type="entry name" value="LTD"/>
    <property type="match status" value="1"/>
</dbReference>
<keyword evidence="3" id="KW-1185">Reference proteome</keyword>
<dbReference type="KEGG" id="xbc:ELE36_15565"/>
<evidence type="ECO:0000313" key="2">
    <source>
        <dbReference type="EMBL" id="QBB71661.1"/>
    </source>
</evidence>
<dbReference type="InterPro" id="IPR036691">
    <property type="entry name" value="Endo/exonu/phosph_ase_sf"/>
</dbReference>
<dbReference type="CDD" id="cd04486">
    <property type="entry name" value="YhcR_OBF_like"/>
    <property type="match status" value="1"/>
</dbReference>
<gene>
    <name evidence="2" type="ORF">ELE36_15565</name>
</gene>
<name>A0A411HMB0_9GAMM</name>
<dbReference type="PANTHER" id="PTHR42834:SF1">
    <property type="entry name" value="ENDONUCLEASE_EXONUCLEASE_PHOSPHATASE FAMILY PROTEIN (AFU_ORTHOLOGUE AFUA_3G09210)"/>
    <property type="match status" value="1"/>
</dbReference>
<dbReference type="EMBL" id="CP035704">
    <property type="protein sequence ID" value="QBB71661.1"/>
    <property type="molecule type" value="Genomic_DNA"/>
</dbReference>
<sequence length="1003" mass="103073">MLLYPEGVCSCVRHRVRHKTVKHCRYIASSFARNLFRVGFAMFGKYIRSLAVFALLATAMAGHAQVVISQVYGGGGNTGATFTNDFIEVFNRGSAAVDINGWSVQYASSAGTTWAATTLASTSTMLQPGQYYLVQEASGGAVGAALPAADATGGLNLSATNGKVALVNTSTALTGASPTGSAIQDLVGFGTATFFEGSGAAAAGSNTTALIRAAAGCTDTNSNSADFAVATPTPRNRLSTLHVCGGGGGPTNPSATGAASPTSVLAGNSTLLTVSVTPGGTPTSTGLAVTVNLTAIGGSANQTFYDDGSNGDTTPGDNVFSYNATVAGATSGGSKSLTATITDAQSRSATAPITLTVTTPPVTIMQIQGHGGLSPLAGSTATTTGTVTAVGTKGFFIQDPTGDNDVTTSDAVYVFINAAPTVVVGNSVTVTATVSDYQGSTELSATLPSIVNIVNNGAGVVPSAVVLDNNPPSTDPTTGICANPAITVADGLQANNFACLDGMLVTMNDAIVTGATFGTGSDGVHQGLPSGFYATLASQPRPYRAVGAAWPGLGGSIPVWNGEPEILEIYYNGLAFPSAGYIYNAGTRFSVTGVIQGYQGAYEMYPITMTTNTAIPAPTYPQPVKDSADGTLTIGTQNMLHFFNATADGADTSTYTDSCAGTGASDTCPTPAQYAIRLQKMSKQIREVLKSPIALGVEEIENYSTLTDLKNRIYTDSGNTLMYQQFTMPGNDLGGINLGILVRNDVVVHSVTQMYKGTTTSSCSSGASCLLNDRPPVLLDATFNGYHFNLLVIYDRSLINLGVNDYVGKKRTEQAVQIASIVQALQSGGTLVGAGNAQQDSAGVITSPGPFNITGDVNVPLIVVGDFNAYEFTDGYVDVTGMITGAAVQAQNKYWDLSGTYVAPSPTLIDTGIKADPTQRYSYNFSGYAQEIDHVLLSRRGWKDFVSVSNAHGNSDVSEAGITGTTPIVLDASTAAHSSDHDGQVLTIAIDRIFADGLEAPPQ</sequence>
<proteinExistence type="predicted"/>
<feature type="domain" description="LTD" evidence="1">
    <location>
        <begin position="51"/>
        <end position="191"/>
    </location>
</feature>
<dbReference type="SUPFAM" id="SSF74853">
    <property type="entry name" value="Lamin A/C globular tail domain"/>
    <property type="match status" value="1"/>
</dbReference>
<dbReference type="Pfam" id="PF00932">
    <property type="entry name" value="LTD"/>
    <property type="match status" value="1"/>
</dbReference>
<dbReference type="SUPFAM" id="SSF56219">
    <property type="entry name" value="DNase I-like"/>
    <property type="match status" value="1"/>
</dbReference>
<dbReference type="Proteomes" id="UP000291562">
    <property type="component" value="Chromosome"/>
</dbReference>
<dbReference type="InterPro" id="IPR001322">
    <property type="entry name" value="Lamin_tail_dom"/>
</dbReference>